<dbReference type="InterPro" id="IPR003613">
    <property type="entry name" value="Ubox_domain"/>
</dbReference>
<feature type="domain" description="U-box" evidence="9">
    <location>
        <begin position="273"/>
        <end position="347"/>
    </location>
</feature>
<dbReference type="SMART" id="SM00185">
    <property type="entry name" value="ARM"/>
    <property type="match status" value="6"/>
</dbReference>
<sequence length="1200" mass="131431">MPHPSKRRILTLPAVHPCEAVSPATLLNSLIPLAREIVARRSHSFPIHRRSIREAIRQTGLLLELLDDVRDRGSALPDSAVLSLSELHVALQKIRHLINDCSRRGARLLVLMRSEFVSSDLRVLVRSIATAIDVLPLDNVNAAVEVKDLVRLLSKQAWNVVIATDPEDDRAAKRIRSVMDQLKNGVAPAASVLERVLNHLQVRSWSDCDEEIAFLEEEIFTYFENEEDGEVALLGSLMAFMIYCRAVLFDTINSKKRHKKERALHASSISDWLKQEALQCPISLDLMTDPVAIATGQTYDRSSIKRWIKSGRLTCPVTREKLTNTDLVPNFAIQKLVDEFCRDNRIPIAKPNTKHRQSVEKTASPFSPAAAGAIKMTVAFLIDKLAKGTVEEKKKATFEIRRISKFYIFNRACLVEADAVPWLLYLLSSPDPSTQDNAVAALLNLSKHPNGRRAIFESGGLCSITDVIKTGLTMEAQQNAAAILFYLSSVEEYRIEIGVIPKAIPTLVELLREGSYRGKRNAIAGLFGLVQYPGNHSKLIAAGAIPVFTSLLSSDREDLVDDSVAALEKIAESHEGAAAILMRSSVPFLVQVLNSLTSRSGKEHCVSLLLALCVNGGDKVVSLLEKMPVLMSSLYSLVTEGSPQAGKKARSLLNHIHRHQEQSNPPLLRLPIGDHLLIHRRSIREAIRQTGLLLELLDDDVRDRGSALPDSAVLLSLSELHVALQKIRHLINNCSRLLVLMRSEFGSSDLRVLVRSIATAIDVLPLDNVNAAAEPDASTAKGDTKRSAHCTASSVSDWLKQEALQCPISLDLMTDPVTIATGQTYDRSSIKRWIKSGRLTCPVTGEKLTNTDLVPNFAIRKLVDEFCRDNRIPIAKPNTKHRQSVEKTASPFGPAAAGAIKMAVAFLIDNLEKGTVEEKKKATFEIRSEGWSRSLTSSIELCLVEADAVPWLLCLLSSPDPSTQENAVAALLNLSKHPNGRRAIFESGGVCSITDVIKTGAHDRSTAERSGDPLLPLFGRRVPNRDRSDPRSDPDFSRAPNSGKKNAIAGLFGLVQYPGNHSKLIAAGAIPVFTSLLSSDREDLVDDSIAALEKIAESREGAAAILMRSSVPCLVEVLNSLTSRSGKEHCVSLLLALCVNGADKVVSLLEKMPALVSSLYSLVTEGSPQAGKKARSLLNHIHRHQEQSNPPLLRPPIGDH</sequence>
<evidence type="ECO:0000256" key="8">
    <source>
        <dbReference type="SAM" id="MobiDB-lite"/>
    </source>
</evidence>
<dbReference type="GO" id="GO:0010029">
    <property type="term" value="P:regulation of seed germination"/>
    <property type="evidence" value="ECO:0007669"/>
    <property type="project" value="UniProtKB-ARBA"/>
</dbReference>
<protein>
    <recommendedName>
        <fullName evidence="3">RING-type E3 ubiquitin transferase</fullName>
        <ecNumber evidence="3">2.3.2.27</ecNumber>
    </recommendedName>
</protein>
<dbReference type="FunFam" id="3.30.40.10:FF:000442">
    <property type="entry name" value="RING-type E3 ubiquitin transferase"/>
    <property type="match status" value="2"/>
</dbReference>
<dbReference type="Pfam" id="PF25598">
    <property type="entry name" value="ARM_PUB"/>
    <property type="match status" value="1"/>
</dbReference>
<gene>
    <name evidence="10" type="ORF">ACMD2_14415</name>
</gene>
<dbReference type="PANTHER" id="PTHR23315">
    <property type="entry name" value="U BOX DOMAIN-CONTAINING"/>
    <property type="match status" value="1"/>
</dbReference>
<dbReference type="EC" id="2.3.2.27" evidence="3"/>
<evidence type="ECO:0000256" key="5">
    <source>
        <dbReference type="ARBA" id="ARBA00022737"/>
    </source>
</evidence>
<name>A0A199W9W7_ANACO</name>
<dbReference type="InterPro" id="IPR058678">
    <property type="entry name" value="ARM_PUB"/>
</dbReference>
<evidence type="ECO:0000313" key="10">
    <source>
        <dbReference type="EMBL" id="OAY86104.1"/>
    </source>
</evidence>
<dbReference type="InterPro" id="IPR011989">
    <property type="entry name" value="ARM-like"/>
</dbReference>
<evidence type="ECO:0000313" key="11">
    <source>
        <dbReference type="Proteomes" id="UP000092600"/>
    </source>
</evidence>
<keyword evidence="5" id="KW-0677">Repeat</keyword>
<feature type="non-terminal residue" evidence="10">
    <location>
        <position position="1200"/>
    </location>
</feature>
<dbReference type="CDD" id="cd16664">
    <property type="entry name" value="RING-Ubox_PUB"/>
    <property type="match status" value="2"/>
</dbReference>
<dbReference type="GO" id="GO:0061630">
    <property type="term" value="F:ubiquitin protein ligase activity"/>
    <property type="evidence" value="ECO:0007669"/>
    <property type="project" value="UniProtKB-EC"/>
</dbReference>
<dbReference type="InterPro" id="IPR013083">
    <property type="entry name" value="Znf_RING/FYVE/PHD"/>
</dbReference>
<dbReference type="SMART" id="SM00504">
    <property type="entry name" value="Ubox"/>
    <property type="match status" value="2"/>
</dbReference>
<dbReference type="InterPro" id="IPR045210">
    <property type="entry name" value="RING-Ubox_PUB"/>
</dbReference>
<accession>A0A199W9W7</accession>
<dbReference type="GO" id="GO:0016567">
    <property type="term" value="P:protein ubiquitination"/>
    <property type="evidence" value="ECO:0007669"/>
    <property type="project" value="UniProtKB-UniPathway"/>
</dbReference>
<feature type="compositionally biased region" description="Basic and acidic residues" evidence="8">
    <location>
        <begin position="1023"/>
        <end position="1036"/>
    </location>
</feature>
<dbReference type="InterPro" id="IPR000225">
    <property type="entry name" value="Armadillo"/>
</dbReference>
<comment type="pathway">
    <text evidence="2">Protein modification; protein ubiquitination.</text>
</comment>
<dbReference type="EMBL" id="LSRQ01000007">
    <property type="protein sequence ID" value="OAY86104.1"/>
    <property type="molecule type" value="Genomic_DNA"/>
</dbReference>
<dbReference type="Pfam" id="PF00514">
    <property type="entry name" value="Arm"/>
    <property type="match status" value="1"/>
</dbReference>
<comment type="caution">
    <text evidence="10">The sequence shown here is derived from an EMBL/GenBank/DDBJ whole genome shotgun (WGS) entry which is preliminary data.</text>
</comment>
<proteinExistence type="predicted"/>
<evidence type="ECO:0000256" key="3">
    <source>
        <dbReference type="ARBA" id="ARBA00012483"/>
    </source>
</evidence>
<dbReference type="SUPFAM" id="SSF48371">
    <property type="entry name" value="ARM repeat"/>
    <property type="match status" value="2"/>
</dbReference>
<evidence type="ECO:0000256" key="6">
    <source>
        <dbReference type="ARBA" id="ARBA00022786"/>
    </source>
</evidence>
<dbReference type="SUPFAM" id="SSF57850">
    <property type="entry name" value="RING/U-box"/>
    <property type="match status" value="2"/>
</dbReference>
<dbReference type="AlphaFoldDB" id="A0A199W9W7"/>
<dbReference type="PANTHER" id="PTHR23315:SF307">
    <property type="entry name" value="U-BOX DOMAIN-CONTAINING PROTEIN 19"/>
    <property type="match status" value="1"/>
</dbReference>
<feature type="repeat" description="ARM" evidence="7">
    <location>
        <begin position="947"/>
        <end position="989"/>
    </location>
</feature>
<feature type="compositionally biased region" description="Basic and acidic residues" evidence="8">
    <location>
        <begin position="1002"/>
        <end position="1011"/>
    </location>
</feature>
<evidence type="ECO:0000256" key="4">
    <source>
        <dbReference type="ARBA" id="ARBA00022679"/>
    </source>
</evidence>
<dbReference type="FunFam" id="1.25.10.10:FF:000485">
    <property type="entry name" value="RING-type E3 ubiquitin transferase"/>
    <property type="match status" value="1"/>
</dbReference>
<evidence type="ECO:0000256" key="7">
    <source>
        <dbReference type="PROSITE-ProRule" id="PRU00259"/>
    </source>
</evidence>
<organism evidence="10 11">
    <name type="scientific">Ananas comosus</name>
    <name type="common">Pineapple</name>
    <name type="synonym">Ananas ananas</name>
    <dbReference type="NCBI Taxonomy" id="4615"/>
    <lineage>
        <taxon>Eukaryota</taxon>
        <taxon>Viridiplantae</taxon>
        <taxon>Streptophyta</taxon>
        <taxon>Embryophyta</taxon>
        <taxon>Tracheophyta</taxon>
        <taxon>Spermatophyta</taxon>
        <taxon>Magnoliopsida</taxon>
        <taxon>Liliopsida</taxon>
        <taxon>Poales</taxon>
        <taxon>Bromeliaceae</taxon>
        <taxon>Bromelioideae</taxon>
        <taxon>Ananas</taxon>
    </lineage>
</organism>
<dbReference type="Gene3D" id="3.30.40.10">
    <property type="entry name" value="Zinc/RING finger domain, C3HC4 (zinc finger)"/>
    <property type="match status" value="2"/>
</dbReference>
<keyword evidence="6" id="KW-0833">Ubl conjugation pathway</keyword>
<evidence type="ECO:0000259" key="9">
    <source>
        <dbReference type="PROSITE" id="PS51698"/>
    </source>
</evidence>
<evidence type="ECO:0000256" key="2">
    <source>
        <dbReference type="ARBA" id="ARBA00004906"/>
    </source>
</evidence>
<dbReference type="PROSITE" id="PS50176">
    <property type="entry name" value="ARM_REPEAT"/>
    <property type="match status" value="4"/>
</dbReference>
<dbReference type="UniPathway" id="UPA00143"/>
<evidence type="ECO:0000256" key="1">
    <source>
        <dbReference type="ARBA" id="ARBA00000900"/>
    </source>
</evidence>
<dbReference type="Gene3D" id="1.25.10.10">
    <property type="entry name" value="Leucine-rich Repeat Variant"/>
    <property type="match status" value="3"/>
</dbReference>
<dbReference type="Proteomes" id="UP000092600">
    <property type="component" value="Unassembled WGS sequence"/>
</dbReference>
<feature type="repeat" description="ARM" evidence="7">
    <location>
        <begin position="418"/>
        <end position="460"/>
    </location>
</feature>
<feature type="domain" description="U-box" evidence="9">
    <location>
        <begin position="799"/>
        <end position="873"/>
    </location>
</feature>
<feature type="repeat" description="ARM" evidence="7">
    <location>
        <begin position="543"/>
        <end position="585"/>
    </location>
</feature>
<dbReference type="InterPro" id="IPR016024">
    <property type="entry name" value="ARM-type_fold"/>
</dbReference>
<reference evidence="10 11" key="1">
    <citation type="journal article" date="2016" name="DNA Res.">
        <title>The draft genome of MD-2 pineapple using hybrid error correction of long reads.</title>
        <authorList>
            <person name="Redwan R.M."/>
            <person name="Saidin A."/>
            <person name="Kumar S.V."/>
        </authorList>
    </citation>
    <scope>NUCLEOTIDE SEQUENCE [LARGE SCALE GENOMIC DNA]</scope>
    <source>
        <strain evidence="11">cv. MD2</strain>
        <tissue evidence="10">Leaf</tissue>
    </source>
</reference>
<dbReference type="PROSITE" id="PS51698">
    <property type="entry name" value="U_BOX"/>
    <property type="match status" value="2"/>
</dbReference>
<comment type="catalytic activity">
    <reaction evidence="1">
        <text>S-ubiquitinyl-[E2 ubiquitin-conjugating enzyme]-L-cysteine + [acceptor protein]-L-lysine = [E2 ubiquitin-conjugating enzyme]-L-cysteine + N(6)-ubiquitinyl-[acceptor protein]-L-lysine.</text>
        <dbReference type="EC" id="2.3.2.27"/>
    </reaction>
</comment>
<dbReference type="Pfam" id="PF04564">
    <property type="entry name" value="U-box"/>
    <property type="match status" value="2"/>
</dbReference>
<feature type="repeat" description="ARM" evidence="7">
    <location>
        <begin position="1068"/>
        <end position="1110"/>
    </location>
</feature>
<keyword evidence="4" id="KW-0808">Transferase</keyword>
<feature type="region of interest" description="Disordered" evidence="8">
    <location>
        <begin position="1002"/>
        <end position="1042"/>
    </location>
</feature>